<dbReference type="AlphaFoldDB" id="A0AAJ6PAG5"/>
<gene>
    <name evidence="1" type="ORF">QI031_04405</name>
</gene>
<keyword evidence="2" id="KW-1185">Reference proteome</keyword>
<name>A0AAJ6PAG5_9CYAN</name>
<evidence type="ECO:0000313" key="1">
    <source>
        <dbReference type="EMBL" id="WGV26756.1"/>
    </source>
</evidence>
<dbReference type="Gene3D" id="3.40.50.1010">
    <property type="entry name" value="5'-nuclease"/>
    <property type="match status" value="1"/>
</dbReference>
<dbReference type="SUPFAM" id="SSF88723">
    <property type="entry name" value="PIN domain-like"/>
    <property type="match status" value="1"/>
</dbReference>
<accession>A0AAJ6PAG5</accession>
<organism evidence="1 2">
    <name type="scientific">Halotia branconii CENA392</name>
    <dbReference type="NCBI Taxonomy" id="1539056"/>
    <lineage>
        <taxon>Bacteria</taxon>
        <taxon>Bacillati</taxon>
        <taxon>Cyanobacteriota</taxon>
        <taxon>Cyanophyceae</taxon>
        <taxon>Nostocales</taxon>
        <taxon>Nodulariaceae</taxon>
        <taxon>Halotia</taxon>
    </lineage>
</organism>
<protein>
    <recommendedName>
        <fullName evidence="3">PIN domain-containing protein</fullName>
    </recommendedName>
</protein>
<sequence length="81" mass="9280">MSQEQVLLDTDTLSAIMRQNPLVIPKAQAYLTQHSRFTFSIITRYEILRGLKAKGANKQLRAFEKFCTNNIIIPLTDEIIV</sequence>
<evidence type="ECO:0008006" key="3">
    <source>
        <dbReference type="Google" id="ProtNLM"/>
    </source>
</evidence>
<dbReference type="Proteomes" id="UP001223520">
    <property type="component" value="Chromosome"/>
</dbReference>
<dbReference type="InterPro" id="IPR029060">
    <property type="entry name" value="PIN-like_dom_sf"/>
</dbReference>
<dbReference type="EMBL" id="CP124543">
    <property type="protein sequence ID" value="WGV26756.1"/>
    <property type="molecule type" value="Genomic_DNA"/>
</dbReference>
<reference evidence="1 2" key="1">
    <citation type="journal article" date="2023" name="Limnol Oceanogr Lett">
        <title>Environmental adaptations by the intertidal Antarctic cyanobacterium Halotia branconii CENA392 as revealed using long-read genome sequencing.</title>
        <authorList>
            <person name="Dextro R.B."/>
            <person name="Delbaje E."/>
            <person name="Freitas P.N.N."/>
            <person name="Geraldes V."/>
            <person name="Pinto E."/>
            <person name="Long P.F."/>
            <person name="Fiore M.F."/>
        </authorList>
    </citation>
    <scope>NUCLEOTIDE SEQUENCE [LARGE SCALE GENOMIC DNA]</scope>
    <source>
        <strain evidence="1 2">CENA392</strain>
    </source>
</reference>
<evidence type="ECO:0000313" key="2">
    <source>
        <dbReference type="Proteomes" id="UP001223520"/>
    </source>
</evidence>
<dbReference type="KEGG" id="hbq:QI031_04405"/>
<proteinExistence type="predicted"/>
<dbReference type="RefSeq" id="WP_281483999.1">
    <property type="nucleotide sequence ID" value="NZ_CP124543.1"/>
</dbReference>